<keyword evidence="3" id="KW-0804">Transcription</keyword>
<evidence type="ECO:0000313" key="6">
    <source>
        <dbReference type="EMBL" id="AAZ54520.1"/>
    </source>
</evidence>
<feature type="domain" description="HTH gntR-type" evidence="5">
    <location>
        <begin position="30"/>
        <end position="98"/>
    </location>
</feature>
<dbReference type="GO" id="GO:0045892">
    <property type="term" value="P:negative regulation of DNA-templated transcription"/>
    <property type="evidence" value="ECO:0007669"/>
    <property type="project" value="TreeGrafter"/>
</dbReference>
<evidence type="ECO:0000259" key="5">
    <source>
        <dbReference type="PROSITE" id="PS50949"/>
    </source>
</evidence>
<evidence type="ECO:0000256" key="1">
    <source>
        <dbReference type="ARBA" id="ARBA00023015"/>
    </source>
</evidence>
<dbReference type="AlphaFoldDB" id="Q47SP7"/>
<gene>
    <name evidence="6" type="ordered locus">Tfu_0482</name>
</gene>
<dbReference type="InterPro" id="IPR036388">
    <property type="entry name" value="WH-like_DNA-bd_sf"/>
</dbReference>
<dbReference type="PANTHER" id="PTHR44846:SF1">
    <property type="entry name" value="MANNOSYL-D-GLYCERATE TRANSPORT_METABOLISM SYSTEM REPRESSOR MNGR-RELATED"/>
    <property type="match status" value="1"/>
</dbReference>
<dbReference type="SUPFAM" id="SSF46785">
    <property type="entry name" value="Winged helix' DNA-binding domain"/>
    <property type="match status" value="1"/>
</dbReference>
<evidence type="ECO:0000256" key="3">
    <source>
        <dbReference type="ARBA" id="ARBA00023163"/>
    </source>
</evidence>
<dbReference type="STRING" id="269800.Tfu_0482"/>
<dbReference type="eggNOG" id="COG2188">
    <property type="taxonomic scope" value="Bacteria"/>
</dbReference>
<dbReference type="CDD" id="cd07377">
    <property type="entry name" value="WHTH_GntR"/>
    <property type="match status" value="1"/>
</dbReference>
<dbReference type="SMART" id="SM00345">
    <property type="entry name" value="HTH_GNTR"/>
    <property type="match status" value="1"/>
</dbReference>
<dbReference type="PANTHER" id="PTHR44846">
    <property type="entry name" value="MANNOSYL-D-GLYCERATE TRANSPORT/METABOLISM SYSTEM REPRESSOR MNGR-RELATED"/>
    <property type="match status" value="1"/>
</dbReference>
<accession>Q47SP7</accession>
<dbReference type="KEGG" id="tfu:Tfu_0482"/>
<keyword evidence="2" id="KW-0238">DNA-binding</keyword>
<organism evidence="6">
    <name type="scientific">Thermobifida fusca (strain YX)</name>
    <dbReference type="NCBI Taxonomy" id="269800"/>
    <lineage>
        <taxon>Bacteria</taxon>
        <taxon>Bacillati</taxon>
        <taxon>Actinomycetota</taxon>
        <taxon>Actinomycetes</taxon>
        <taxon>Streptosporangiales</taxon>
        <taxon>Nocardiopsidaceae</taxon>
        <taxon>Thermobifida</taxon>
    </lineage>
</organism>
<dbReference type="EMBL" id="CP000088">
    <property type="protein sequence ID" value="AAZ54520.1"/>
    <property type="molecule type" value="Genomic_DNA"/>
</dbReference>
<dbReference type="HOGENOM" id="CLU_017584_16_3_11"/>
<name>Q47SP7_THEFY</name>
<dbReference type="InterPro" id="IPR036390">
    <property type="entry name" value="WH_DNA-bd_sf"/>
</dbReference>
<proteinExistence type="predicted"/>
<dbReference type="InterPro" id="IPR000524">
    <property type="entry name" value="Tscrpt_reg_HTH_GntR"/>
</dbReference>
<protein>
    <submittedName>
        <fullName evidence="6">Transcriptional regulator, GntR family</fullName>
    </submittedName>
</protein>
<feature type="region of interest" description="Disordered" evidence="4">
    <location>
        <begin position="1"/>
        <end position="22"/>
    </location>
</feature>
<dbReference type="Gene3D" id="1.10.10.10">
    <property type="entry name" value="Winged helix-like DNA-binding domain superfamily/Winged helix DNA-binding domain"/>
    <property type="match status" value="1"/>
</dbReference>
<keyword evidence="1" id="KW-0805">Transcription regulation</keyword>
<evidence type="ECO:0000256" key="4">
    <source>
        <dbReference type="SAM" id="MobiDB-lite"/>
    </source>
</evidence>
<dbReference type="GO" id="GO:0003700">
    <property type="term" value="F:DNA-binding transcription factor activity"/>
    <property type="evidence" value="ECO:0007669"/>
    <property type="project" value="InterPro"/>
</dbReference>
<dbReference type="PROSITE" id="PS50949">
    <property type="entry name" value="HTH_GNTR"/>
    <property type="match status" value="1"/>
</dbReference>
<evidence type="ECO:0000256" key="2">
    <source>
        <dbReference type="ARBA" id="ARBA00023125"/>
    </source>
</evidence>
<reference evidence="6" key="1">
    <citation type="submission" date="2005-07" db="EMBL/GenBank/DDBJ databases">
        <title>Complete sequence of Thermobifida fusca YX.</title>
        <authorList>
            <consortium name="US DOE Joint Genome Institute"/>
            <person name="Copeland A."/>
            <person name="Lucas S."/>
            <person name="Lapidus A."/>
            <person name="Barry K."/>
            <person name="Detter J.C."/>
            <person name="Glavina T."/>
            <person name="Hammon N."/>
            <person name="Israni S."/>
            <person name="Pitluck S."/>
            <person name="Di Bartolo G."/>
            <person name="Chain P."/>
            <person name="Schmutz J."/>
            <person name="Larimer F."/>
            <person name="Land M."/>
            <person name="Lykidis A."/>
            <person name="Richardson P."/>
        </authorList>
    </citation>
    <scope>NUCLEOTIDE SEQUENCE</scope>
    <source>
        <strain evidence="6">YX</strain>
    </source>
</reference>
<dbReference type="GO" id="GO:0003677">
    <property type="term" value="F:DNA binding"/>
    <property type="evidence" value="ECO:0007669"/>
    <property type="project" value="UniProtKB-KW"/>
</dbReference>
<dbReference type="Pfam" id="PF00392">
    <property type="entry name" value="GntR"/>
    <property type="match status" value="1"/>
</dbReference>
<sequence>MVTQAMDMEDLGPLSREYGPDSEIDPVCIDPVWKQIAAILLSRIRAGWYQPGKPIPSVKQLHQEFGIAKGTAERAVNWLKEQGLVRSVVGRGVFVLPEHMRPKNE</sequence>
<dbReference type="InterPro" id="IPR050679">
    <property type="entry name" value="Bact_HTH_transcr_reg"/>
</dbReference>